<protein>
    <submittedName>
        <fullName evidence="2">Uncharacterized protein</fullName>
    </submittedName>
</protein>
<keyword evidence="3" id="KW-1185">Reference proteome</keyword>
<evidence type="ECO:0000313" key="2">
    <source>
        <dbReference type="EMBL" id="KAF6217513.1"/>
    </source>
</evidence>
<reference evidence="2 3" key="1">
    <citation type="journal article" date="2020" name="Genomics">
        <title>Complete, high-quality genomes from long-read metagenomic sequencing of two wolf lichen thalli reveals enigmatic genome architecture.</title>
        <authorList>
            <person name="McKenzie S.K."/>
            <person name="Walston R.F."/>
            <person name="Allen J.L."/>
        </authorList>
    </citation>
    <scope>NUCLEOTIDE SEQUENCE [LARGE SCALE GENOMIC DNA]</scope>
    <source>
        <strain evidence="2">WasteWater1</strain>
    </source>
</reference>
<evidence type="ECO:0000313" key="3">
    <source>
        <dbReference type="Proteomes" id="UP000593566"/>
    </source>
</evidence>
<proteinExistence type="predicted"/>
<gene>
    <name evidence="2" type="ORF">HO133_006851</name>
</gene>
<dbReference type="RefSeq" id="XP_037146948.1">
    <property type="nucleotide sequence ID" value="XM_037297747.1"/>
</dbReference>
<dbReference type="GeneID" id="59335251"/>
<dbReference type="AlphaFoldDB" id="A0A8H6C5A1"/>
<keyword evidence="1" id="KW-0732">Signal</keyword>
<feature type="chain" id="PRO_5034864873" evidence="1">
    <location>
        <begin position="20"/>
        <end position="306"/>
    </location>
</feature>
<evidence type="ECO:0000256" key="1">
    <source>
        <dbReference type="SAM" id="SignalP"/>
    </source>
</evidence>
<accession>A0A8H6C5A1</accession>
<organism evidence="2 3">
    <name type="scientific">Letharia lupina</name>
    <dbReference type="NCBI Taxonomy" id="560253"/>
    <lineage>
        <taxon>Eukaryota</taxon>
        <taxon>Fungi</taxon>
        <taxon>Dikarya</taxon>
        <taxon>Ascomycota</taxon>
        <taxon>Pezizomycotina</taxon>
        <taxon>Lecanoromycetes</taxon>
        <taxon>OSLEUM clade</taxon>
        <taxon>Lecanoromycetidae</taxon>
        <taxon>Lecanorales</taxon>
        <taxon>Lecanorineae</taxon>
        <taxon>Parmeliaceae</taxon>
        <taxon>Letharia</taxon>
    </lineage>
</organism>
<feature type="signal peptide" evidence="1">
    <location>
        <begin position="1"/>
        <end position="19"/>
    </location>
</feature>
<name>A0A8H6C5A1_9LECA</name>
<comment type="caution">
    <text evidence="2">The sequence shown here is derived from an EMBL/GenBank/DDBJ whole genome shotgun (WGS) entry which is preliminary data.</text>
</comment>
<dbReference type="Proteomes" id="UP000593566">
    <property type="component" value="Unassembled WGS sequence"/>
</dbReference>
<sequence length="306" mass="33889">MPVFQFLTIAAGFMVLVSAGRIGNRQGDVPIFTCAKTCLRDSHLRNNRGRRLSFHGCWIARYDVLEDGIYLCSYPNYTTVLNDESTFVDAAGWMDDYGHKQLLQQRPVIYYPESITDLWTLSDRKQLRFLGVCLLSTPIFPLRHNHANILLGPEMDDEQYLTASSSINGFENDEVAFNGCNCVTTWGPVPTSSLQISQSGFGGPGYCGGPICEVSPSTIPVGQSTRLRGGLGTLVEFQLLPVTARKRGLAFLGLIQQAWLGLVRVLKLGWLPSILESPTEMVKYSHQIKTPQLLTANGANKLEREA</sequence>
<dbReference type="EMBL" id="JACCJB010000027">
    <property type="protein sequence ID" value="KAF6217513.1"/>
    <property type="molecule type" value="Genomic_DNA"/>
</dbReference>